<accession>A0AAN0SR66</accession>
<gene>
    <name evidence="1" type="ORF">AK40_5685</name>
</gene>
<geneLocation type="plasmid" evidence="1 2">
    <name>pBFI_1</name>
</geneLocation>
<protein>
    <submittedName>
        <fullName evidence="1">Uncharacterized protein</fullName>
    </submittedName>
</protein>
<keyword evidence="1" id="KW-0614">Plasmid</keyword>
<organism evidence="1 2">
    <name type="scientific">Bacillus cereus 03BB108</name>
    <dbReference type="NCBI Taxonomy" id="451709"/>
    <lineage>
        <taxon>Bacteria</taxon>
        <taxon>Bacillati</taxon>
        <taxon>Bacillota</taxon>
        <taxon>Bacilli</taxon>
        <taxon>Bacillales</taxon>
        <taxon>Bacillaceae</taxon>
        <taxon>Bacillus</taxon>
        <taxon>Bacillus cereus group</taxon>
    </lineage>
</organism>
<proteinExistence type="predicted"/>
<reference evidence="1 2" key="1">
    <citation type="journal article" date="2015" name="Genome Announc.">
        <title>Complete genome sequences for 35 biothreat assay-relevant bacillus species.</title>
        <authorList>
            <person name="Johnson S.L."/>
            <person name="Daligault H.E."/>
            <person name="Davenport K.W."/>
            <person name="Jaissle J."/>
            <person name="Frey K.G."/>
            <person name="Ladner J.T."/>
            <person name="Broomall S.M."/>
            <person name="Bishop-Lilly K.A."/>
            <person name="Bruce D.C."/>
            <person name="Gibbons H.S."/>
            <person name="Coyne S.R."/>
            <person name="Lo C.C."/>
            <person name="Meincke L."/>
            <person name="Munk A.C."/>
            <person name="Koroleva G.I."/>
            <person name="Rosenzweig C.N."/>
            <person name="Palacios G.F."/>
            <person name="Redden C.L."/>
            <person name="Minogue T.D."/>
            <person name="Chain P.S."/>
        </authorList>
    </citation>
    <scope>NUCLEOTIDE SEQUENCE [LARGE SCALE GENOMIC DNA]</scope>
    <source>
        <strain evidence="1 2">03BB108</strain>
    </source>
</reference>
<dbReference type="AlphaFoldDB" id="A0AAN0SR66"/>
<dbReference type="Proteomes" id="UP000031861">
    <property type="component" value="Plasmid pBFI_1"/>
</dbReference>
<name>A0AAN0SR66_BACCE</name>
<dbReference type="EMBL" id="CP009639">
    <property type="protein sequence ID" value="AJI08776.1"/>
    <property type="molecule type" value="Genomic_DNA"/>
</dbReference>
<evidence type="ECO:0000313" key="2">
    <source>
        <dbReference type="Proteomes" id="UP000031861"/>
    </source>
</evidence>
<evidence type="ECO:0000313" key="1">
    <source>
        <dbReference type="EMBL" id="AJI08776.1"/>
    </source>
</evidence>
<sequence>MQLKGGEDEMKKKVMLIGVVEQEEIGKLTNHKFNNDFEIQGVIETPYNSNEKFTLLELTILKLIEEELDEIGFSEQYIKGYSEQYIKNATKRICGKIDFSSLLKEELEGVPF</sequence>